<name>C4GJP1_9NEIS</name>
<organism evidence="1 2">
    <name type="scientific">Kingella oralis ATCC 51147</name>
    <dbReference type="NCBI Taxonomy" id="629741"/>
    <lineage>
        <taxon>Bacteria</taxon>
        <taxon>Pseudomonadati</taxon>
        <taxon>Pseudomonadota</taxon>
        <taxon>Betaproteobacteria</taxon>
        <taxon>Neisseriales</taxon>
        <taxon>Neisseriaceae</taxon>
        <taxon>Kingella</taxon>
    </lineage>
</organism>
<dbReference type="AlphaFoldDB" id="C4GJP1"/>
<accession>C4GJP1</accession>
<gene>
    <name evidence="1" type="ORF">GCWU000324_02264</name>
</gene>
<dbReference type="Proteomes" id="UP000003009">
    <property type="component" value="Unassembled WGS sequence"/>
</dbReference>
<dbReference type="STRING" id="629741.GCWU000324_02264"/>
<reference evidence="1" key="1">
    <citation type="submission" date="2009-04" db="EMBL/GenBank/DDBJ databases">
        <authorList>
            <person name="Weinstock G."/>
            <person name="Sodergren E."/>
            <person name="Clifton S."/>
            <person name="Fulton L."/>
            <person name="Fulton B."/>
            <person name="Courtney L."/>
            <person name="Fronick C."/>
            <person name="Harrison M."/>
            <person name="Strong C."/>
            <person name="Farmer C."/>
            <person name="Delahaunty K."/>
            <person name="Markovic C."/>
            <person name="Hall O."/>
            <person name="Minx P."/>
            <person name="Tomlinson C."/>
            <person name="Mitreva M."/>
            <person name="Nelson J."/>
            <person name="Hou S."/>
            <person name="Wollam A."/>
            <person name="Pepin K.H."/>
            <person name="Johnson M."/>
            <person name="Bhonagiri V."/>
            <person name="Nash W.E."/>
            <person name="Warren W."/>
            <person name="Chinwalla A."/>
            <person name="Mardis E.R."/>
            <person name="Wilson R.K."/>
        </authorList>
    </citation>
    <scope>NUCLEOTIDE SEQUENCE [LARGE SCALE GENOMIC DNA]</scope>
    <source>
        <strain evidence="1">ATCC 51147</strain>
    </source>
</reference>
<proteinExistence type="predicted"/>
<evidence type="ECO:0000313" key="1">
    <source>
        <dbReference type="EMBL" id="EEP68013.1"/>
    </source>
</evidence>
<protein>
    <submittedName>
        <fullName evidence="1">Uncharacterized protein</fullName>
    </submittedName>
</protein>
<sequence>MPRKAVFLLTAPQLFRLPCFQAALWPRKTFAKQHTAAKVKPRGKMLTKLKKRLHYFPNIR</sequence>
<evidence type="ECO:0000313" key="2">
    <source>
        <dbReference type="Proteomes" id="UP000003009"/>
    </source>
</evidence>
<dbReference type="EMBL" id="ACJW02000003">
    <property type="protein sequence ID" value="EEP68013.1"/>
    <property type="molecule type" value="Genomic_DNA"/>
</dbReference>
<keyword evidence="2" id="KW-1185">Reference proteome</keyword>
<comment type="caution">
    <text evidence="1">The sequence shown here is derived from an EMBL/GenBank/DDBJ whole genome shotgun (WGS) entry which is preliminary data.</text>
</comment>
<dbReference type="HOGENOM" id="CLU_2935404_0_0_4"/>